<gene>
    <name evidence="2" type="ORF">DD235_01595</name>
</gene>
<organism evidence="2 3">
    <name type="scientific">Corticimicrobacter populi</name>
    <dbReference type="NCBI Taxonomy" id="2175229"/>
    <lineage>
        <taxon>Bacteria</taxon>
        <taxon>Pseudomonadati</taxon>
        <taxon>Pseudomonadota</taxon>
        <taxon>Betaproteobacteria</taxon>
        <taxon>Burkholderiales</taxon>
        <taxon>Alcaligenaceae</taxon>
        <taxon>Corticimicrobacter</taxon>
    </lineage>
</organism>
<dbReference type="AlphaFoldDB" id="A0A2V1K3U3"/>
<sequence>MSIPVVAMSEILSVAPQLRPEDMATVAQAGFRSVIINRPDLEGGPEQPLSADVLAAADAAGLEGIYQPVISGALTQADAERFAELVQTLPQPILAFCRSGTRCSILYRAASEILGQESAD</sequence>
<evidence type="ECO:0000259" key="1">
    <source>
        <dbReference type="Pfam" id="PF04273"/>
    </source>
</evidence>
<evidence type="ECO:0000313" key="2">
    <source>
        <dbReference type="EMBL" id="PWF24898.1"/>
    </source>
</evidence>
<evidence type="ECO:0000313" key="3">
    <source>
        <dbReference type="Proteomes" id="UP000245212"/>
    </source>
</evidence>
<dbReference type="RefSeq" id="WP_109060300.1">
    <property type="nucleotide sequence ID" value="NZ_QETA01000001.1"/>
</dbReference>
<dbReference type="Proteomes" id="UP000245212">
    <property type="component" value="Unassembled WGS sequence"/>
</dbReference>
<feature type="domain" description="Beta-lactamase hydrolase-like protein phosphatase-like" evidence="1">
    <location>
        <begin position="8"/>
        <end position="107"/>
    </location>
</feature>
<dbReference type="NCBIfam" id="TIGR01244">
    <property type="entry name" value="TIGR01244 family sulfur transferase"/>
    <property type="match status" value="1"/>
</dbReference>
<reference evidence="3" key="1">
    <citation type="submission" date="2018-05" db="EMBL/GenBank/DDBJ databases">
        <authorList>
            <person name="Li Y."/>
        </authorList>
    </citation>
    <scope>NUCLEOTIDE SEQUENCE [LARGE SCALE GENOMIC DNA]</scope>
    <source>
        <strain evidence="3">3d-2-2</strain>
    </source>
</reference>
<dbReference type="GO" id="GO:0016787">
    <property type="term" value="F:hydrolase activity"/>
    <property type="evidence" value="ECO:0007669"/>
    <property type="project" value="InterPro"/>
</dbReference>
<proteinExistence type="predicted"/>
<accession>A0A2V1K3U3</accession>
<comment type="caution">
    <text evidence="2">The sequence shown here is derived from an EMBL/GenBank/DDBJ whole genome shotgun (WGS) entry which is preliminary data.</text>
</comment>
<dbReference type="Gene3D" id="3.90.190.10">
    <property type="entry name" value="Protein tyrosine phosphatase superfamily"/>
    <property type="match status" value="1"/>
</dbReference>
<protein>
    <submittedName>
        <fullName evidence="2">TIGR01244 family phosphatase</fullName>
    </submittedName>
</protein>
<name>A0A2V1K3U3_9BURK</name>
<keyword evidence="3" id="KW-1185">Reference proteome</keyword>
<dbReference type="Pfam" id="PF04273">
    <property type="entry name" value="BLH_phosphatase"/>
    <property type="match status" value="1"/>
</dbReference>
<dbReference type="InterPro" id="IPR005939">
    <property type="entry name" value="BLH_phosphatase-like"/>
</dbReference>
<dbReference type="InterPro" id="IPR029021">
    <property type="entry name" value="Prot-tyrosine_phosphatase-like"/>
</dbReference>
<dbReference type="EMBL" id="QETA01000001">
    <property type="protein sequence ID" value="PWF24898.1"/>
    <property type="molecule type" value="Genomic_DNA"/>
</dbReference>